<reference evidence="1" key="1">
    <citation type="submission" date="2019-03" db="EMBL/GenBank/DDBJ databases">
        <title>Lake Tanganyika Metagenome-Assembled Genomes (MAGs).</title>
        <authorList>
            <person name="Tran P."/>
        </authorList>
    </citation>
    <scope>NUCLEOTIDE SEQUENCE</scope>
    <source>
        <strain evidence="1">M_DeepCast_400m_m2_100</strain>
    </source>
</reference>
<accession>A0A937X5T7</accession>
<dbReference type="Proteomes" id="UP000748308">
    <property type="component" value="Unassembled WGS sequence"/>
</dbReference>
<evidence type="ECO:0000313" key="1">
    <source>
        <dbReference type="EMBL" id="MBM3316388.1"/>
    </source>
</evidence>
<dbReference type="AlphaFoldDB" id="A0A937X5T7"/>
<dbReference type="EMBL" id="VGIY01000009">
    <property type="protein sequence ID" value="MBM3316388.1"/>
    <property type="molecule type" value="Genomic_DNA"/>
</dbReference>
<proteinExistence type="predicted"/>
<name>A0A937X5T7_UNCEI</name>
<comment type="caution">
    <text evidence="1">The sequence shown here is derived from an EMBL/GenBank/DDBJ whole genome shotgun (WGS) entry which is preliminary data.</text>
</comment>
<evidence type="ECO:0000313" key="2">
    <source>
        <dbReference type="Proteomes" id="UP000748308"/>
    </source>
</evidence>
<organism evidence="1 2">
    <name type="scientific">Eiseniibacteriota bacterium</name>
    <dbReference type="NCBI Taxonomy" id="2212470"/>
    <lineage>
        <taxon>Bacteria</taxon>
        <taxon>Candidatus Eiseniibacteriota</taxon>
    </lineage>
</organism>
<protein>
    <submittedName>
        <fullName evidence="1">Uncharacterized protein</fullName>
    </submittedName>
</protein>
<sequence>MRRIVPLLLPLLALATARGERLLIPDVPPHASRADEVSLGEGGDFLDFVRIDGGVTITIAGPGLVEGVARGHVESRAAAPESLRVTVEGLAAYPPQHWSRQVLLAREFGYEDGRPGRMTTPLRFTFAVPRGVHRLRVHGAGAPGEPVYARLVYDGPPSAEEAEAARFARVTPLPPRADSPALPVGIGQGESFTGYYGIDAGARLLLEGPGLLRLFVRAAAPPGSDEPRRVVVSITGLEGFGEQRWVEPLRRSRRDTFADDRPGRPTGAARILCPIPEGRHTVTLRGATAGGDPVFAACSYQGPPPKRSPWRLAGDFSFECIYDDNIARFSEATLQKLRSGLDPAQFGIDIEDDLILHPVVGAEITHGSLLFRKATRLRLRVQRWEYMRNPIKTNDEVQVRLRQHFRHGDYLEAMYTYAPDGYIKELGDRPPYLSRTVPREYLPFEITRNAFDVGYRYRANAWLALRAGGGRVLRFYNRHFLENDLWEWNADLYAEVSKGRFSVRPEYGYALVKARGYDQVGETLENSDNDGDGSYEKDTYRLRVAYRPRTVVPAPGPLAPGLAGAATGALRHVGAFIERALAAARTSSCEAQLTYSRQFYTSTRPLFVDPLHVGRFDESRQIQLGWNSRPVYKRMTLSAGLRYTERTAKAPAGLIGENDPSEEKDYTGARYWIAVALPWR</sequence>
<gene>
    <name evidence="1" type="ORF">FJY75_00910</name>
</gene>